<dbReference type="CDD" id="cd00200">
    <property type="entry name" value="WD40"/>
    <property type="match status" value="1"/>
</dbReference>
<organism evidence="6 7">
    <name type="scientific">Talaromyces atroroseus</name>
    <dbReference type="NCBI Taxonomy" id="1441469"/>
    <lineage>
        <taxon>Eukaryota</taxon>
        <taxon>Fungi</taxon>
        <taxon>Dikarya</taxon>
        <taxon>Ascomycota</taxon>
        <taxon>Pezizomycotina</taxon>
        <taxon>Eurotiomycetes</taxon>
        <taxon>Eurotiomycetidae</taxon>
        <taxon>Eurotiales</taxon>
        <taxon>Trichocomaceae</taxon>
        <taxon>Talaromyces</taxon>
        <taxon>Talaromyces sect. Trachyspermi</taxon>
    </lineage>
</organism>
<sequence>MMHPARQAYVEEADDTDMGISLADLPVDRDYDLPAAAAGIAPERASALLSQFERKRRAAAIIVPTDDNRVRLRLRELGEPITLFGEGPGDRRDRLRELLTTLQEQQQEGQDVEMREGESAALTETEAEAEEGEPQEEFYTEGSQELLDARKKIALYSLPRAKARVAWQLEQSKIQLRTHIKHRKAVKEKLQGFELYGSQIAADRPVGITRFAPNGETLATGNWAGGVKLLSVPNLEEKMSVKGHSDRVSGLSWFPGATLSTSNVSESALNLASGGGEGNINLWSLDKKEPLATLSGHSERVCRVEFHPSGQYLASASYDTTWRLWDVETTTELLLQEGHSREVYAVSFNSDGSLLASGGLDSYGRIWDLRTGRTVMVLQGHIREIYGVDWGADGYRVLTGSGDGWVKCWDLRKVDCSGNIGAHKSVVSDVRWYKGDQSSYLPTTTTSTNGDQSGDAMETDSPAPRKAGTFFVSSGFDRNVNVFSADDWSLVKSLSGHSDKVLSVDISDDARWIASASHDRTVKLWGIA</sequence>
<dbReference type="GO" id="GO:0000398">
    <property type="term" value="P:mRNA splicing, via spliceosome"/>
    <property type="evidence" value="ECO:0007669"/>
    <property type="project" value="TreeGrafter"/>
</dbReference>
<dbReference type="SUPFAM" id="SSF158230">
    <property type="entry name" value="PRP4-like"/>
    <property type="match status" value="1"/>
</dbReference>
<evidence type="ECO:0000256" key="1">
    <source>
        <dbReference type="ARBA" id="ARBA00022574"/>
    </source>
</evidence>
<feature type="repeat" description="WD" evidence="3">
    <location>
        <begin position="494"/>
        <end position="528"/>
    </location>
</feature>
<proteinExistence type="predicted"/>
<dbReference type="PANTHER" id="PTHR19846:SF0">
    <property type="entry name" value="PRE-MRNA PROCESSING FACTOR 4"/>
    <property type="match status" value="1"/>
</dbReference>
<gene>
    <name evidence="6" type="ORF">UA08_07767</name>
</gene>
<dbReference type="PROSITE" id="PS50294">
    <property type="entry name" value="WD_REPEATS_REGION"/>
    <property type="match status" value="4"/>
</dbReference>
<feature type="repeat" description="WD" evidence="3">
    <location>
        <begin position="294"/>
        <end position="335"/>
    </location>
</feature>
<dbReference type="SMART" id="SM00320">
    <property type="entry name" value="WD40"/>
    <property type="match status" value="7"/>
</dbReference>
<dbReference type="InterPro" id="IPR001680">
    <property type="entry name" value="WD40_rpt"/>
</dbReference>
<dbReference type="PANTHER" id="PTHR19846">
    <property type="entry name" value="WD40 REPEAT PROTEIN"/>
    <property type="match status" value="1"/>
</dbReference>
<dbReference type="InterPro" id="IPR036322">
    <property type="entry name" value="WD40_repeat_dom_sf"/>
</dbReference>
<dbReference type="SMART" id="SM00500">
    <property type="entry name" value="SFM"/>
    <property type="match status" value="1"/>
</dbReference>
<dbReference type="AlphaFoldDB" id="A0A225AA47"/>
<evidence type="ECO:0000313" key="7">
    <source>
        <dbReference type="Proteomes" id="UP000214365"/>
    </source>
</evidence>
<dbReference type="InterPro" id="IPR014906">
    <property type="entry name" value="PRP4-like"/>
</dbReference>
<feature type="domain" description="Pre-mRNA processing factor 4 (PRP4)-like" evidence="5">
    <location>
        <begin position="65"/>
        <end position="116"/>
    </location>
</feature>
<dbReference type="PROSITE" id="PS00678">
    <property type="entry name" value="WD_REPEATS_1"/>
    <property type="match status" value="1"/>
</dbReference>
<protein>
    <recommendedName>
        <fullName evidence="5">Pre-mRNA processing factor 4 (PRP4)-like domain-containing protein</fullName>
    </recommendedName>
</protein>
<evidence type="ECO:0000256" key="4">
    <source>
        <dbReference type="SAM" id="MobiDB-lite"/>
    </source>
</evidence>
<dbReference type="FunFam" id="4.10.280.110:FF:000003">
    <property type="entry name" value="Pre-mRNA splicing factor, variant"/>
    <property type="match status" value="1"/>
</dbReference>
<dbReference type="STRING" id="1441469.A0A225AA47"/>
<dbReference type="InterPro" id="IPR019775">
    <property type="entry name" value="WD40_repeat_CS"/>
</dbReference>
<evidence type="ECO:0000259" key="5">
    <source>
        <dbReference type="SMART" id="SM00500"/>
    </source>
</evidence>
<feature type="region of interest" description="Disordered" evidence="4">
    <location>
        <begin position="104"/>
        <end position="139"/>
    </location>
</feature>
<dbReference type="FunFam" id="2.130.10.10:FF:000698">
    <property type="entry name" value="Putative pre-mRNA splicing factor"/>
    <property type="match status" value="1"/>
</dbReference>
<evidence type="ECO:0000256" key="3">
    <source>
        <dbReference type="PROSITE-ProRule" id="PRU00221"/>
    </source>
</evidence>
<feature type="repeat" description="WD" evidence="3">
    <location>
        <begin position="336"/>
        <end position="377"/>
    </location>
</feature>
<dbReference type="InterPro" id="IPR036285">
    <property type="entry name" value="PRP4-like_sf"/>
</dbReference>
<dbReference type="Gene3D" id="4.10.280.110">
    <property type="entry name" value="Pre-mRNA processing factor 4 domain"/>
    <property type="match status" value="1"/>
</dbReference>
<dbReference type="GO" id="GO:0046540">
    <property type="term" value="C:U4/U6 x U5 tri-snRNP complex"/>
    <property type="evidence" value="ECO:0007669"/>
    <property type="project" value="TreeGrafter"/>
</dbReference>
<dbReference type="RefSeq" id="XP_020117101.1">
    <property type="nucleotide sequence ID" value="XM_020262991.1"/>
</dbReference>
<comment type="caution">
    <text evidence="6">The sequence shown here is derived from an EMBL/GenBank/DDBJ whole genome shotgun (WGS) entry which is preliminary data.</text>
</comment>
<dbReference type="InterPro" id="IPR015943">
    <property type="entry name" value="WD40/YVTN_repeat-like_dom_sf"/>
</dbReference>
<dbReference type="PRINTS" id="PR00320">
    <property type="entry name" value="GPROTEINBRPT"/>
</dbReference>
<dbReference type="Pfam" id="PF08799">
    <property type="entry name" value="PRP4"/>
    <property type="match status" value="1"/>
</dbReference>
<evidence type="ECO:0000256" key="2">
    <source>
        <dbReference type="ARBA" id="ARBA00022737"/>
    </source>
</evidence>
<dbReference type="Pfam" id="PF00400">
    <property type="entry name" value="WD40"/>
    <property type="match status" value="5"/>
</dbReference>
<accession>A0A225AA47</accession>
<feature type="compositionally biased region" description="Acidic residues" evidence="4">
    <location>
        <begin position="125"/>
        <end position="139"/>
    </location>
</feature>
<dbReference type="Gene3D" id="2.130.10.10">
    <property type="entry name" value="YVTN repeat-like/Quinoprotein amine dehydrogenase"/>
    <property type="match status" value="3"/>
</dbReference>
<dbReference type="OrthoDB" id="540662at2759"/>
<feature type="region of interest" description="Disordered" evidence="4">
    <location>
        <begin position="442"/>
        <end position="462"/>
    </location>
</feature>
<feature type="repeat" description="WD" evidence="3">
    <location>
        <begin position="378"/>
        <end position="412"/>
    </location>
</feature>
<dbReference type="GeneID" id="31007523"/>
<dbReference type="EMBL" id="LFMY01000013">
    <property type="protein sequence ID" value="OKL56980.1"/>
    <property type="molecule type" value="Genomic_DNA"/>
</dbReference>
<dbReference type="GO" id="GO:0030621">
    <property type="term" value="F:U4 snRNA binding"/>
    <property type="evidence" value="ECO:0007669"/>
    <property type="project" value="TreeGrafter"/>
</dbReference>
<feature type="compositionally biased region" description="Polar residues" evidence="4">
    <location>
        <begin position="442"/>
        <end position="452"/>
    </location>
</feature>
<dbReference type="SUPFAM" id="SSF50978">
    <property type="entry name" value="WD40 repeat-like"/>
    <property type="match status" value="1"/>
</dbReference>
<dbReference type="Proteomes" id="UP000214365">
    <property type="component" value="Unassembled WGS sequence"/>
</dbReference>
<reference evidence="6 7" key="1">
    <citation type="submission" date="2015-06" db="EMBL/GenBank/DDBJ databases">
        <title>Talaromyces atroroseus IBT 11181 draft genome.</title>
        <authorList>
            <person name="Rasmussen K.B."/>
            <person name="Rasmussen S."/>
            <person name="Petersen B."/>
            <person name="Sicheritz-Ponten T."/>
            <person name="Mortensen U.H."/>
            <person name="Thrane U."/>
        </authorList>
    </citation>
    <scope>NUCLEOTIDE SEQUENCE [LARGE SCALE GENOMIC DNA]</scope>
    <source>
        <strain evidence="6 7">IBT 11181</strain>
    </source>
</reference>
<dbReference type="InterPro" id="IPR020472">
    <property type="entry name" value="WD40_PAC1"/>
</dbReference>
<keyword evidence="1 3" id="KW-0853">WD repeat</keyword>
<keyword evidence="7" id="KW-1185">Reference proteome</keyword>
<dbReference type="GO" id="GO:0017070">
    <property type="term" value="F:U6 snRNA binding"/>
    <property type="evidence" value="ECO:0007669"/>
    <property type="project" value="TreeGrafter"/>
</dbReference>
<name>A0A225AA47_TALAT</name>
<keyword evidence="2" id="KW-0677">Repeat</keyword>
<dbReference type="PROSITE" id="PS50082">
    <property type="entry name" value="WD_REPEATS_2"/>
    <property type="match status" value="4"/>
</dbReference>
<evidence type="ECO:0000313" key="6">
    <source>
        <dbReference type="EMBL" id="OKL56980.1"/>
    </source>
</evidence>